<dbReference type="Pfam" id="PF04397">
    <property type="entry name" value="LytTR"/>
    <property type="match status" value="1"/>
</dbReference>
<sequence>MAAPDLLVCHDGGRLLRLPLDELLYGRAEDKYVCLVTRHGRHWVDDSLADIEQRAAGRLLRVHRAVLVAPAAVRALERAPLSREVREVRAGAGEPVAPVTADPAAPARPAAPGAPTAPAAPTTEGWVLRMADGRTLPVARRQLAAVREALRG</sequence>
<keyword evidence="4" id="KW-1185">Reference proteome</keyword>
<dbReference type="PROSITE" id="PS50930">
    <property type="entry name" value="HTH_LYTTR"/>
    <property type="match status" value="1"/>
</dbReference>
<comment type="caution">
    <text evidence="3">The sequence shown here is derived from an EMBL/GenBank/DDBJ whole genome shotgun (WGS) entry which is preliminary data.</text>
</comment>
<gene>
    <name evidence="3" type="ORF">AACH11_17560</name>
</gene>
<evidence type="ECO:0000259" key="2">
    <source>
        <dbReference type="PROSITE" id="PS50930"/>
    </source>
</evidence>
<name>A0ABU9BCZ2_9BURK</name>
<dbReference type="GO" id="GO:0003677">
    <property type="term" value="F:DNA binding"/>
    <property type="evidence" value="ECO:0007669"/>
    <property type="project" value="UniProtKB-KW"/>
</dbReference>
<dbReference type="Gene3D" id="2.40.50.1020">
    <property type="entry name" value="LytTr DNA-binding domain"/>
    <property type="match status" value="1"/>
</dbReference>
<reference evidence="3 4" key="1">
    <citation type="submission" date="2024-04" db="EMBL/GenBank/DDBJ databases">
        <title>Novel species of the genus Ideonella isolated from streams.</title>
        <authorList>
            <person name="Lu H."/>
        </authorList>
    </citation>
    <scope>NUCLEOTIDE SEQUENCE [LARGE SCALE GENOMIC DNA]</scope>
    <source>
        <strain evidence="3 4">BYS139W</strain>
    </source>
</reference>
<feature type="domain" description="HTH LytTR-type" evidence="2">
    <location>
        <begin position="7"/>
        <end position="84"/>
    </location>
</feature>
<dbReference type="InterPro" id="IPR007492">
    <property type="entry name" value="LytTR_DNA-bd_dom"/>
</dbReference>
<protein>
    <submittedName>
        <fullName evidence="3">LytTR family DNA-binding domain-containing protein</fullName>
    </submittedName>
</protein>
<evidence type="ECO:0000313" key="4">
    <source>
        <dbReference type="Proteomes" id="UP001368500"/>
    </source>
</evidence>
<feature type="compositionally biased region" description="Low complexity" evidence="1">
    <location>
        <begin position="95"/>
        <end position="123"/>
    </location>
</feature>
<dbReference type="Proteomes" id="UP001368500">
    <property type="component" value="Unassembled WGS sequence"/>
</dbReference>
<evidence type="ECO:0000313" key="3">
    <source>
        <dbReference type="EMBL" id="MEK8027775.1"/>
    </source>
</evidence>
<keyword evidence="3" id="KW-0238">DNA-binding</keyword>
<proteinExistence type="predicted"/>
<evidence type="ECO:0000256" key="1">
    <source>
        <dbReference type="SAM" id="MobiDB-lite"/>
    </source>
</evidence>
<dbReference type="EMBL" id="JBBUTF010000016">
    <property type="protein sequence ID" value="MEK8027775.1"/>
    <property type="molecule type" value="Genomic_DNA"/>
</dbReference>
<accession>A0ABU9BCZ2</accession>
<organism evidence="3 4">
    <name type="scientific">Pseudaquabacterium rugosum</name>
    <dbReference type="NCBI Taxonomy" id="2984194"/>
    <lineage>
        <taxon>Bacteria</taxon>
        <taxon>Pseudomonadati</taxon>
        <taxon>Pseudomonadota</taxon>
        <taxon>Betaproteobacteria</taxon>
        <taxon>Burkholderiales</taxon>
        <taxon>Sphaerotilaceae</taxon>
        <taxon>Pseudaquabacterium</taxon>
    </lineage>
</organism>
<dbReference type="SMART" id="SM00850">
    <property type="entry name" value="LytTR"/>
    <property type="match status" value="1"/>
</dbReference>
<feature type="region of interest" description="Disordered" evidence="1">
    <location>
        <begin position="90"/>
        <end position="124"/>
    </location>
</feature>